<organism evidence="1 2">
    <name type="scientific">Enterobacter cloacae</name>
    <dbReference type="NCBI Taxonomy" id="550"/>
    <lineage>
        <taxon>Bacteria</taxon>
        <taxon>Pseudomonadati</taxon>
        <taxon>Pseudomonadota</taxon>
        <taxon>Gammaproteobacteria</taxon>
        <taxon>Enterobacterales</taxon>
        <taxon>Enterobacteriaceae</taxon>
        <taxon>Enterobacter</taxon>
        <taxon>Enterobacter cloacae complex</taxon>
    </lineage>
</organism>
<protein>
    <submittedName>
        <fullName evidence="1">Uncharacterized protein</fullName>
    </submittedName>
</protein>
<accession>A0A2T4Y1I6</accession>
<evidence type="ECO:0000313" key="1">
    <source>
        <dbReference type="EMBL" id="PTM36025.1"/>
    </source>
</evidence>
<name>A0A2T4Y1I6_ENTCL</name>
<dbReference type="Proteomes" id="UP000241614">
    <property type="component" value="Unassembled WGS sequence"/>
</dbReference>
<comment type="caution">
    <text evidence="1">The sequence shown here is derived from an EMBL/GenBank/DDBJ whole genome shotgun (WGS) entry which is preliminary data.</text>
</comment>
<evidence type="ECO:0000313" key="2">
    <source>
        <dbReference type="Proteomes" id="UP000241614"/>
    </source>
</evidence>
<dbReference type="AlphaFoldDB" id="A0A2T4Y1I6"/>
<gene>
    <name evidence="1" type="ORF">DA103_09665</name>
</gene>
<reference evidence="1 2" key="1">
    <citation type="submission" date="2018-04" db="EMBL/GenBank/DDBJ databases">
        <title>Genome sequencing reveals highly heavy metal resistance and biotechnology application of the novel Enterobacter cloacae amazonensis isolated from wastewater river in Manaus - Amazonas.</title>
        <authorList>
            <person name="Astolfi M.C.T."/>
            <person name="Carvalho E.B.D.S."/>
            <person name="Lacerda L.B."/>
            <person name="Pinto M.V."/>
            <person name="Nogueira V.B."/>
            <person name="Barros A.M."/>
            <person name="Astolfi-Filho S."/>
        </authorList>
    </citation>
    <scope>NUCLEOTIDE SEQUENCE [LARGE SCALE GENOMIC DNA]</scope>
    <source>
        <strain evidence="2">amazonensis</strain>
    </source>
</reference>
<dbReference type="EMBL" id="PZPP01000010">
    <property type="protein sequence ID" value="PTM36025.1"/>
    <property type="molecule type" value="Genomic_DNA"/>
</dbReference>
<sequence>MNRVEGMMDLEVGRNVVSAVATDGSSFTPGDALNAQKGFFEDFLRQQDILVDGWQSNNKFSAFYNSDSRKLKGTIKLVLNKEGGFTARIKLTKRRAYRLSWGGSSGVIFRRPSQTVAKYYLDSTVHKTFINHFERSVRSRFLHALPDYAEASQLFRPRRQGPRIAVENLNLPPAYDTLGLLFDSAPPAYSEV</sequence>
<proteinExistence type="predicted"/>